<dbReference type="PANTHER" id="PTHR24353">
    <property type="entry name" value="CYCLIC NUCLEOTIDE-DEPENDENT PROTEIN KINASE"/>
    <property type="match status" value="1"/>
</dbReference>
<dbReference type="SUPFAM" id="SSF56112">
    <property type="entry name" value="Protein kinase-like (PK-like)"/>
    <property type="match status" value="1"/>
</dbReference>
<evidence type="ECO:0000256" key="11">
    <source>
        <dbReference type="ARBA" id="ARBA00022992"/>
    </source>
</evidence>
<dbReference type="Gene3D" id="1.10.510.10">
    <property type="entry name" value="Transferase(Phosphotransferase) domain 1"/>
    <property type="match status" value="1"/>
</dbReference>
<evidence type="ECO:0000259" key="15">
    <source>
        <dbReference type="PROSITE" id="PS50042"/>
    </source>
</evidence>
<dbReference type="GO" id="GO:0004691">
    <property type="term" value="F:cAMP-dependent protein kinase activity"/>
    <property type="evidence" value="ECO:0007669"/>
    <property type="project" value="TreeGrafter"/>
</dbReference>
<gene>
    <name evidence="16" type="ORF">CTAYLR_008969</name>
</gene>
<dbReference type="PROSITE" id="PS50042">
    <property type="entry name" value="CNMP_BINDING_3"/>
    <property type="match status" value="1"/>
</dbReference>
<evidence type="ECO:0000256" key="3">
    <source>
        <dbReference type="ARBA" id="ARBA00022527"/>
    </source>
</evidence>
<evidence type="ECO:0000259" key="14">
    <source>
        <dbReference type="PROSITE" id="PS50011"/>
    </source>
</evidence>
<dbReference type="CDD" id="cd00038">
    <property type="entry name" value="CAP_ED"/>
    <property type="match status" value="1"/>
</dbReference>
<dbReference type="GO" id="GO:0046872">
    <property type="term" value="F:metal ion binding"/>
    <property type="evidence" value="ECO:0007669"/>
    <property type="project" value="UniProtKB-KW"/>
</dbReference>
<keyword evidence="6" id="KW-0479">Metal-binding</keyword>
<dbReference type="InterPro" id="IPR014710">
    <property type="entry name" value="RmlC-like_jellyroll"/>
</dbReference>
<dbReference type="PROSITE" id="PS00108">
    <property type="entry name" value="PROTEIN_KINASE_ST"/>
    <property type="match status" value="1"/>
</dbReference>
<dbReference type="SUPFAM" id="SSF51206">
    <property type="entry name" value="cAMP-binding domain-like"/>
    <property type="match status" value="1"/>
</dbReference>
<evidence type="ECO:0000313" key="16">
    <source>
        <dbReference type="EMBL" id="KAJ8608981.1"/>
    </source>
</evidence>
<dbReference type="AlphaFoldDB" id="A0AAD7UJE9"/>
<dbReference type="InterPro" id="IPR011009">
    <property type="entry name" value="Kinase-like_dom_sf"/>
</dbReference>
<feature type="region of interest" description="Disordered" evidence="13">
    <location>
        <begin position="1"/>
        <end position="109"/>
    </location>
</feature>
<evidence type="ECO:0000313" key="17">
    <source>
        <dbReference type="Proteomes" id="UP001230188"/>
    </source>
</evidence>
<dbReference type="EMBL" id="JAQMWT010000156">
    <property type="protein sequence ID" value="KAJ8608981.1"/>
    <property type="molecule type" value="Genomic_DNA"/>
</dbReference>
<evidence type="ECO:0000256" key="4">
    <source>
        <dbReference type="ARBA" id="ARBA00022535"/>
    </source>
</evidence>
<dbReference type="GO" id="GO:0005524">
    <property type="term" value="F:ATP binding"/>
    <property type="evidence" value="ECO:0007669"/>
    <property type="project" value="UniProtKB-KW"/>
</dbReference>
<keyword evidence="2" id="KW-0963">Cytoplasm</keyword>
<evidence type="ECO:0000256" key="8">
    <source>
        <dbReference type="ARBA" id="ARBA00022777"/>
    </source>
</evidence>
<feature type="domain" description="Protein kinase" evidence="14">
    <location>
        <begin position="441"/>
        <end position="744"/>
    </location>
</feature>
<comment type="caution">
    <text evidence="16">The sequence shown here is derived from an EMBL/GenBank/DDBJ whole genome shotgun (WGS) entry which is preliminary data.</text>
</comment>
<protein>
    <recommendedName>
        <fullName evidence="12">cGMP-dependent protein kinase</fullName>
    </recommendedName>
</protein>
<dbReference type="PROSITE" id="PS50011">
    <property type="entry name" value="PROTEIN_KINASE_DOM"/>
    <property type="match status" value="1"/>
</dbReference>
<keyword evidence="17" id="KW-1185">Reference proteome</keyword>
<dbReference type="SMART" id="SM00100">
    <property type="entry name" value="cNMP"/>
    <property type="match status" value="1"/>
</dbReference>
<dbReference type="Pfam" id="PF00027">
    <property type="entry name" value="cNMP_binding"/>
    <property type="match status" value="1"/>
</dbReference>
<keyword evidence="11" id="KW-0142">cGMP-binding</keyword>
<keyword evidence="10" id="KW-0460">Magnesium</keyword>
<accession>A0AAD7UJE9</accession>
<dbReference type="InterPro" id="IPR018490">
    <property type="entry name" value="cNMP-bd_dom_sf"/>
</dbReference>
<dbReference type="SMART" id="SM00220">
    <property type="entry name" value="S_TKc"/>
    <property type="match status" value="1"/>
</dbReference>
<dbReference type="PROSITE" id="PS00889">
    <property type="entry name" value="CNMP_BINDING_2"/>
    <property type="match status" value="1"/>
</dbReference>
<dbReference type="InterPro" id="IPR008271">
    <property type="entry name" value="Ser/Thr_kinase_AS"/>
</dbReference>
<evidence type="ECO:0000256" key="2">
    <source>
        <dbReference type="ARBA" id="ARBA00022490"/>
    </source>
</evidence>
<keyword evidence="5" id="KW-0808">Transferase</keyword>
<dbReference type="GO" id="GO:0030553">
    <property type="term" value="F:cGMP binding"/>
    <property type="evidence" value="ECO:0007669"/>
    <property type="project" value="UniProtKB-KW"/>
</dbReference>
<dbReference type="PROSITE" id="PS00888">
    <property type="entry name" value="CNMP_BINDING_1"/>
    <property type="match status" value="1"/>
</dbReference>
<keyword evidence="3" id="KW-0723">Serine/threonine-protein kinase</keyword>
<proteinExistence type="predicted"/>
<dbReference type="PANTHER" id="PTHR24353:SF37">
    <property type="entry name" value="CAMP-DEPENDENT PROTEIN KINASE CATALYTIC SUBUNIT PRKX"/>
    <property type="match status" value="1"/>
</dbReference>
<evidence type="ECO:0000256" key="6">
    <source>
        <dbReference type="ARBA" id="ARBA00022723"/>
    </source>
</evidence>
<evidence type="ECO:0000256" key="7">
    <source>
        <dbReference type="ARBA" id="ARBA00022741"/>
    </source>
</evidence>
<dbReference type="Proteomes" id="UP001230188">
    <property type="component" value="Unassembled WGS sequence"/>
</dbReference>
<keyword evidence="4" id="KW-0140">cGMP</keyword>
<name>A0AAD7UJE9_9STRA</name>
<evidence type="ECO:0000256" key="10">
    <source>
        <dbReference type="ARBA" id="ARBA00022842"/>
    </source>
</evidence>
<dbReference type="InterPro" id="IPR018488">
    <property type="entry name" value="cNMP-bd_CS"/>
</dbReference>
<keyword evidence="8" id="KW-0418">Kinase</keyword>
<evidence type="ECO:0000256" key="13">
    <source>
        <dbReference type="SAM" id="MobiDB-lite"/>
    </source>
</evidence>
<evidence type="ECO:0000256" key="1">
    <source>
        <dbReference type="ARBA" id="ARBA00001946"/>
    </source>
</evidence>
<dbReference type="Gene3D" id="2.60.120.10">
    <property type="entry name" value="Jelly Rolls"/>
    <property type="match status" value="1"/>
</dbReference>
<feature type="domain" description="Cyclic nucleotide-binding" evidence="15">
    <location>
        <begin position="128"/>
        <end position="230"/>
    </location>
</feature>
<comment type="cofactor">
    <cofactor evidence="1">
        <name>Mg(2+)</name>
        <dbReference type="ChEBI" id="CHEBI:18420"/>
    </cofactor>
</comment>
<reference evidence="16" key="1">
    <citation type="submission" date="2023-01" db="EMBL/GenBank/DDBJ databases">
        <title>Metagenome sequencing of chrysophaentin producing Chrysophaeum taylorii.</title>
        <authorList>
            <person name="Davison J."/>
            <person name="Bewley C."/>
        </authorList>
    </citation>
    <scope>NUCLEOTIDE SEQUENCE</scope>
    <source>
        <strain evidence="16">NIES-1699</strain>
    </source>
</reference>
<dbReference type="InterPro" id="IPR000595">
    <property type="entry name" value="cNMP-bd_dom"/>
</dbReference>
<dbReference type="Pfam" id="PF00069">
    <property type="entry name" value="Pkinase"/>
    <property type="match status" value="1"/>
</dbReference>
<keyword evidence="9" id="KW-0067">ATP-binding</keyword>
<evidence type="ECO:0000256" key="12">
    <source>
        <dbReference type="ARBA" id="ARBA00024113"/>
    </source>
</evidence>
<keyword evidence="7" id="KW-0547">Nucleotide-binding</keyword>
<dbReference type="InterPro" id="IPR000719">
    <property type="entry name" value="Prot_kinase_dom"/>
</dbReference>
<evidence type="ECO:0000256" key="9">
    <source>
        <dbReference type="ARBA" id="ARBA00022840"/>
    </source>
</evidence>
<evidence type="ECO:0000256" key="5">
    <source>
        <dbReference type="ARBA" id="ARBA00022679"/>
    </source>
</evidence>
<dbReference type="GO" id="GO:0005952">
    <property type="term" value="C:cAMP-dependent protein kinase complex"/>
    <property type="evidence" value="ECO:0007669"/>
    <property type="project" value="TreeGrafter"/>
</dbReference>
<dbReference type="Gene3D" id="3.30.200.20">
    <property type="entry name" value="Phosphorylase Kinase, domain 1"/>
    <property type="match status" value="1"/>
</dbReference>
<organism evidence="16 17">
    <name type="scientific">Chrysophaeum taylorii</name>
    <dbReference type="NCBI Taxonomy" id="2483200"/>
    <lineage>
        <taxon>Eukaryota</taxon>
        <taxon>Sar</taxon>
        <taxon>Stramenopiles</taxon>
        <taxon>Ochrophyta</taxon>
        <taxon>Pelagophyceae</taxon>
        <taxon>Pelagomonadales</taxon>
        <taxon>Pelagomonadaceae</taxon>
        <taxon>Chrysophaeum</taxon>
    </lineage>
</organism>
<sequence length="809" mass="88783">MGGTGSVLRAKTRSIEEEIAAKRGRAHTMQEPRSQTEIEYEPLTPQPPKRPPSFGATKRNRSQTDLSKCEELTPVPSDGSLPAPETTPRRAARRPNLQRETQATEGAQGEVPERVVRLISQALTDMFFLGSAMFASMQLVSTSFSEERFAEGDVVVREGDAGDRMFVIATGRVKFFKTKQGSEIFLGEAGEGDVVGELALFYGGKRAATVVAGKGGVRAWSIRREQFRTLAAVDANARSLTQRAVTLRSNPALSKLSRRQIYTLARAMKALALRPGEAIDHLDDDALVLVQDGSLRVTGTRRGKPLRGTDLHAALFPDRPQLVSIEDDALVCDASVLVGLHHLLLHGTDDADKRKTSHVAVRFVAGEGGCRAHAVTTNNLKAHLGANIAKLVCGIDAPRASTDPESPLAASYVSLDDAPRSPNGRQRAESMDDATLCRSDFLIEKLLGQGSYGFVVRAVLSSNSKKRAGRPITKTRHDGRVALKLMSKQQVLAKRQVQHVLDERRLLSRLEHPNIMRLFASFQDDSCLYLVTELIDGPDLWSVIYEPPAVGYSEGRLRDANDALLQLYAACVVQALAHIHHHGVVYRDLKPENLMVSPSGYLKVVDFGFAKQLPFYTTVSADDATTKASTTNLVAHFKTYTLCGTAEYLAPEMIACTGHDWCTDTWAAACVFHELAVGMTPFIERHGETDDAVMRRIMNTRKQALIPPFRLARRKFIASLVVDCLKYDPTERLGAEELLQHNAFENLDWDKFVRQGYVPDWTPPQTELPKGETLDLHLPAFEGDHACFDLFGDDDDGGGGADESSSSSS</sequence>